<protein>
    <submittedName>
        <fullName evidence="3">Uncharacterized protein</fullName>
    </submittedName>
</protein>
<keyword evidence="2" id="KW-0812">Transmembrane</keyword>
<sequence length="738" mass="76744">RQSNLGLIASKRRFITFPHSLSSSSTPLSFSLVPPPPPAASLLPDPFNLVADARICHPKPLHMAAPTQELPPWLSYTTITLPRTTQTSLVVEPLTYFGPSIPLGSGWVFGGSTRPDTQRTSRTDTVASATPTSASTPATTTARSTSASLPGGASSRSASRAPASASSATRTSSTPASSSSKIFASSSTTLASRSALSSASSVAGAPSRSASAVPISSYSSHSTLTRGELAAIIICSILGAVFVLFVLFFLFRRQRVRGGDPDAPTRRRIKFASLLPANVRRLSGTRFTMVTPAVDGASVQDFDADWLVVRSPGQGQPGHGATEADPFLTRRDVQAVEQPTAAVGLDEKLHTTSNSSRVTESSGTNLSGYGVLLDRPAQGSQPWQKGGASLPLGAAFAAHGNGHGHSHGYGAPVPGRRILSPAQVASLVEEKDSLSIVTEGSEQEESHVAVATRVPVASKDKEHRRSWLSRFSWTNRETKAADEESGVLLFDAGRHTPSNSISSPMREVSSTSVSAAGASSNPRRSSQQSGETVYEDALEYLPTTTDPLDVPAPAAVVPVFGSRLGLNSPRGTGAATPGISPRPASGALNLDIDDVPPVAEGGWQALGGGGANVGRRGTFGGGASAMAPHRSDSLSSGSRSGHSHMTSAHSQESSAGSARMHALQPSRSVEGPASPTLSAFGHRARNADQSGSSGSRRQESLRFGERTASPFPRSRSPTHAIFSNSSWAAGFDQDWRAA</sequence>
<feature type="compositionally biased region" description="Low complexity" evidence="1">
    <location>
        <begin position="633"/>
        <end position="644"/>
    </location>
</feature>
<dbReference type="AlphaFoldDB" id="A0AAD2H6C1"/>
<name>A0AAD2H6C1_9AGAR</name>
<dbReference type="EMBL" id="CAVNYO010000158">
    <property type="protein sequence ID" value="CAK5269932.1"/>
    <property type="molecule type" value="Genomic_DNA"/>
</dbReference>
<feature type="compositionally biased region" description="Polar residues" evidence="1">
    <location>
        <begin position="645"/>
        <end position="656"/>
    </location>
</feature>
<feature type="compositionally biased region" description="Low complexity" evidence="1">
    <location>
        <begin position="127"/>
        <end position="180"/>
    </location>
</feature>
<evidence type="ECO:0000256" key="1">
    <source>
        <dbReference type="SAM" id="MobiDB-lite"/>
    </source>
</evidence>
<feature type="compositionally biased region" description="Low complexity" evidence="1">
    <location>
        <begin position="508"/>
        <end position="520"/>
    </location>
</feature>
<feature type="region of interest" description="Disordered" evidence="1">
    <location>
        <begin position="617"/>
        <end position="723"/>
    </location>
</feature>
<gene>
    <name evidence="3" type="ORF">MYCIT1_LOCUS14027</name>
</gene>
<evidence type="ECO:0000313" key="4">
    <source>
        <dbReference type="Proteomes" id="UP001295794"/>
    </source>
</evidence>
<feature type="transmembrane region" description="Helical" evidence="2">
    <location>
        <begin position="229"/>
        <end position="251"/>
    </location>
</feature>
<keyword evidence="2" id="KW-1133">Transmembrane helix</keyword>
<keyword evidence="4" id="KW-1185">Reference proteome</keyword>
<feature type="region of interest" description="Disordered" evidence="1">
    <location>
        <begin position="495"/>
        <end position="532"/>
    </location>
</feature>
<feature type="region of interest" description="Disordered" evidence="1">
    <location>
        <begin position="108"/>
        <end position="180"/>
    </location>
</feature>
<feature type="compositionally biased region" description="Basic and acidic residues" evidence="1">
    <location>
        <begin position="696"/>
        <end position="705"/>
    </location>
</feature>
<keyword evidence="2" id="KW-0472">Membrane</keyword>
<comment type="caution">
    <text evidence="3">The sequence shown here is derived from an EMBL/GenBank/DDBJ whole genome shotgun (WGS) entry which is preliminary data.</text>
</comment>
<dbReference type="Proteomes" id="UP001295794">
    <property type="component" value="Unassembled WGS sequence"/>
</dbReference>
<feature type="non-terminal residue" evidence="3">
    <location>
        <position position="1"/>
    </location>
</feature>
<evidence type="ECO:0000256" key="2">
    <source>
        <dbReference type="SAM" id="Phobius"/>
    </source>
</evidence>
<proteinExistence type="predicted"/>
<accession>A0AAD2H6C1</accession>
<reference evidence="3" key="1">
    <citation type="submission" date="2023-11" db="EMBL/GenBank/DDBJ databases">
        <authorList>
            <person name="De Vega J J."/>
            <person name="De Vega J J."/>
        </authorList>
    </citation>
    <scope>NUCLEOTIDE SEQUENCE</scope>
</reference>
<feature type="compositionally biased region" description="Polar residues" evidence="1">
    <location>
        <begin position="521"/>
        <end position="531"/>
    </location>
</feature>
<feature type="region of interest" description="Disordered" evidence="1">
    <location>
        <begin position="567"/>
        <end position="593"/>
    </location>
</feature>
<organism evidence="3 4">
    <name type="scientific">Mycena citricolor</name>
    <dbReference type="NCBI Taxonomy" id="2018698"/>
    <lineage>
        <taxon>Eukaryota</taxon>
        <taxon>Fungi</taxon>
        <taxon>Dikarya</taxon>
        <taxon>Basidiomycota</taxon>
        <taxon>Agaricomycotina</taxon>
        <taxon>Agaricomycetes</taxon>
        <taxon>Agaricomycetidae</taxon>
        <taxon>Agaricales</taxon>
        <taxon>Marasmiineae</taxon>
        <taxon>Mycenaceae</taxon>
        <taxon>Mycena</taxon>
    </lineage>
</organism>
<evidence type="ECO:0000313" key="3">
    <source>
        <dbReference type="EMBL" id="CAK5269932.1"/>
    </source>
</evidence>